<dbReference type="Pfam" id="PF02823">
    <property type="entry name" value="ATP-synt_DE_N"/>
    <property type="match status" value="1"/>
</dbReference>
<evidence type="ECO:0000256" key="8">
    <source>
        <dbReference type="ARBA" id="ARBA00023196"/>
    </source>
</evidence>
<evidence type="ECO:0000259" key="12">
    <source>
        <dbReference type="Pfam" id="PF02823"/>
    </source>
</evidence>
<evidence type="ECO:0000256" key="2">
    <source>
        <dbReference type="ARBA" id="ARBA00004184"/>
    </source>
</evidence>
<proteinExistence type="inferred from homology"/>
<dbReference type="EMBL" id="JAYWLC010000007">
    <property type="protein sequence ID" value="MER5172313.1"/>
    <property type="molecule type" value="Genomic_DNA"/>
</dbReference>
<dbReference type="PANTHER" id="PTHR13822">
    <property type="entry name" value="ATP SYNTHASE DELTA/EPSILON CHAIN"/>
    <property type="match status" value="1"/>
</dbReference>
<keyword evidence="5 10" id="KW-0375">Hydrogen ion transport</keyword>
<evidence type="ECO:0000313" key="13">
    <source>
        <dbReference type="EMBL" id="MER5172313.1"/>
    </source>
</evidence>
<comment type="subunit">
    <text evidence="10 11">F-type ATPases have 2 components, CF(1) - the catalytic core - and CF(0) - the membrane proton channel. CF(1) has five subunits: alpha(3), beta(3), gamma(1), delta(1), epsilon(1). CF(0) has three main subunits: a, b and c.</text>
</comment>
<keyword evidence="4 10" id="KW-0813">Transport</keyword>
<keyword evidence="6 10" id="KW-0406">Ion transport</keyword>
<comment type="function">
    <text evidence="1 10">Produces ATP from ADP in the presence of a proton gradient across the membrane.</text>
</comment>
<gene>
    <name evidence="10" type="primary">atpC</name>
    <name evidence="13" type="ORF">VSX56_11050</name>
</gene>
<dbReference type="RefSeq" id="WP_339113220.1">
    <property type="nucleotide sequence ID" value="NZ_JAYWLC010000007.1"/>
</dbReference>
<comment type="subcellular location">
    <subcellularLocation>
        <location evidence="10">Cell membrane</location>
        <topology evidence="10">Peripheral membrane protein</topology>
    </subcellularLocation>
    <subcellularLocation>
        <location evidence="2">Endomembrane system</location>
        <topology evidence="2">Peripheral membrane protein</topology>
    </subcellularLocation>
</comment>
<keyword evidence="7 10" id="KW-0472">Membrane</keyword>
<keyword evidence="14" id="KW-1185">Reference proteome</keyword>
<organism evidence="13 14">
    <name type="scientific">Thioclava kandeliae</name>
    <dbReference type="NCBI Taxonomy" id="3070818"/>
    <lineage>
        <taxon>Bacteria</taxon>
        <taxon>Pseudomonadati</taxon>
        <taxon>Pseudomonadota</taxon>
        <taxon>Alphaproteobacteria</taxon>
        <taxon>Rhodobacterales</taxon>
        <taxon>Paracoccaceae</taxon>
        <taxon>Thioclava</taxon>
    </lineage>
</organism>
<keyword evidence="8 10" id="KW-0139">CF(1)</keyword>
<dbReference type="Proteomes" id="UP001438953">
    <property type="component" value="Unassembled WGS sequence"/>
</dbReference>
<sequence length="132" mass="13672">MANTMQADLVAPERKLASVQATQVLVPGAEGDMTVMPGHAPTITSLRPGKLTIVSEKGEESYAVTGGFAEISEEGISVLAERALPASEFTAEIAAELVAEARKANDEASPSVAEMTAKMLADMEALGSHMLG</sequence>
<evidence type="ECO:0000256" key="5">
    <source>
        <dbReference type="ARBA" id="ARBA00022781"/>
    </source>
</evidence>
<evidence type="ECO:0000256" key="9">
    <source>
        <dbReference type="ARBA" id="ARBA00023310"/>
    </source>
</evidence>
<dbReference type="NCBIfam" id="TIGR01216">
    <property type="entry name" value="ATP_synt_epsi"/>
    <property type="match status" value="1"/>
</dbReference>
<feature type="domain" description="ATP synthase F1 complex delta/epsilon subunit N-terminal" evidence="12">
    <location>
        <begin position="5"/>
        <end position="83"/>
    </location>
</feature>
<evidence type="ECO:0000256" key="1">
    <source>
        <dbReference type="ARBA" id="ARBA00003543"/>
    </source>
</evidence>
<keyword evidence="10" id="KW-1003">Cell membrane</keyword>
<name>A0ABV1SHC8_9RHOB</name>
<dbReference type="InterPro" id="IPR020546">
    <property type="entry name" value="ATP_synth_F1_dsu/esu_N"/>
</dbReference>
<evidence type="ECO:0000313" key="14">
    <source>
        <dbReference type="Proteomes" id="UP001438953"/>
    </source>
</evidence>
<evidence type="ECO:0000256" key="3">
    <source>
        <dbReference type="ARBA" id="ARBA00005712"/>
    </source>
</evidence>
<dbReference type="NCBIfam" id="NF009978">
    <property type="entry name" value="PRK13443.1"/>
    <property type="match status" value="1"/>
</dbReference>
<evidence type="ECO:0000256" key="10">
    <source>
        <dbReference type="HAMAP-Rule" id="MF_00530"/>
    </source>
</evidence>
<dbReference type="PANTHER" id="PTHR13822:SF10">
    <property type="entry name" value="ATP SYNTHASE EPSILON CHAIN, CHLOROPLASTIC"/>
    <property type="match status" value="1"/>
</dbReference>
<dbReference type="Gene3D" id="2.60.15.10">
    <property type="entry name" value="F0F1 ATP synthase delta/epsilon subunit, N-terminal"/>
    <property type="match status" value="1"/>
</dbReference>
<dbReference type="HAMAP" id="MF_00530">
    <property type="entry name" value="ATP_synth_epsil_bac"/>
    <property type="match status" value="1"/>
</dbReference>
<accession>A0ABV1SHC8</accession>
<dbReference type="CDD" id="cd12152">
    <property type="entry name" value="F1-ATPase_delta"/>
    <property type="match status" value="1"/>
</dbReference>
<comment type="caution">
    <text evidence="13">The sequence shown here is derived from an EMBL/GenBank/DDBJ whole genome shotgun (WGS) entry which is preliminary data.</text>
</comment>
<evidence type="ECO:0000256" key="7">
    <source>
        <dbReference type="ARBA" id="ARBA00023136"/>
    </source>
</evidence>
<dbReference type="InterPro" id="IPR001469">
    <property type="entry name" value="ATP_synth_F1_dsu/esu"/>
</dbReference>
<evidence type="ECO:0000256" key="4">
    <source>
        <dbReference type="ARBA" id="ARBA00022448"/>
    </source>
</evidence>
<dbReference type="InterPro" id="IPR036771">
    <property type="entry name" value="ATPsynth_dsu/esu_N"/>
</dbReference>
<reference evidence="13 14" key="1">
    <citation type="submission" date="2024-06" db="EMBL/GenBank/DDBJ databases">
        <title>Thioclava kandeliae sp. nov. from a rhizosphere soil sample of Kandelia candel in a mangrove.</title>
        <authorList>
            <person name="Mu T."/>
        </authorList>
    </citation>
    <scope>NUCLEOTIDE SEQUENCE [LARGE SCALE GENOMIC DNA]</scope>
    <source>
        <strain evidence="13 14">CPCC 100088</strain>
    </source>
</reference>
<comment type="similarity">
    <text evidence="3 10 11">Belongs to the ATPase epsilon chain family.</text>
</comment>
<evidence type="ECO:0000256" key="11">
    <source>
        <dbReference type="RuleBase" id="RU003656"/>
    </source>
</evidence>
<keyword evidence="9 10" id="KW-0066">ATP synthesis</keyword>
<evidence type="ECO:0000256" key="6">
    <source>
        <dbReference type="ARBA" id="ARBA00023065"/>
    </source>
</evidence>
<protein>
    <recommendedName>
        <fullName evidence="10">ATP synthase epsilon chain</fullName>
    </recommendedName>
    <alternativeName>
        <fullName evidence="10">ATP synthase F1 sector epsilon subunit</fullName>
    </alternativeName>
    <alternativeName>
        <fullName evidence="10">F-ATPase epsilon subunit</fullName>
    </alternativeName>
</protein>
<dbReference type="SUPFAM" id="SSF51344">
    <property type="entry name" value="Epsilon subunit of F1F0-ATP synthase N-terminal domain"/>
    <property type="match status" value="1"/>
</dbReference>